<keyword evidence="2" id="KW-1185">Reference proteome</keyword>
<evidence type="ECO:0000313" key="2">
    <source>
        <dbReference type="Proteomes" id="UP000828251"/>
    </source>
</evidence>
<reference evidence="1 2" key="1">
    <citation type="journal article" date="2021" name="Plant Biotechnol. J.">
        <title>Multi-omics assisted identification of the key and species-specific regulatory components of drought-tolerant mechanisms in Gossypium stocksii.</title>
        <authorList>
            <person name="Yu D."/>
            <person name="Ke L."/>
            <person name="Zhang D."/>
            <person name="Wu Y."/>
            <person name="Sun Y."/>
            <person name="Mei J."/>
            <person name="Sun J."/>
            <person name="Sun Y."/>
        </authorList>
    </citation>
    <scope>NUCLEOTIDE SEQUENCE [LARGE SCALE GENOMIC DNA]</scope>
    <source>
        <strain evidence="2">cv. E1</strain>
        <tissue evidence="1">Leaf</tissue>
    </source>
</reference>
<name>A0A9D4ABM7_9ROSI</name>
<dbReference type="Proteomes" id="UP000828251">
    <property type="component" value="Unassembled WGS sequence"/>
</dbReference>
<dbReference type="AlphaFoldDB" id="A0A9D4ABM7"/>
<protein>
    <submittedName>
        <fullName evidence="1">Uncharacterized protein</fullName>
    </submittedName>
</protein>
<gene>
    <name evidence="1" type="ORF">J1N35_011630</name>
</gene>
<organism evidence="1 2">
    <name type="scientific">Gossypium stocksii</name>
    <dbReference type="NCBI Taxonomy" id="47602"/>
    <lineage>
        <taxon>Eukaryota</taxon>
        <taxon>Viridiplantae</taxon>
        <taxon>Streptophyta</taxon>
        <taxon>Embryophyta</taxon>
        <taxon>Tracheophyta</taxon>
        <taxon>Spermatophyta</taxon>
        <taxon>Magnoliopsida</taxon>
        <taxon>eudicotyledons</taxon>
        <taxon>Gunneridae</taxon>
        <taxon>Pentapetalae</taxon>
        <taxon>rosids</taxon>
        <taxon>malvids</taxon>
        <taxon>Malvales</taxon>
        <taxon>Malvaceae</taxon>
        <taxon>Malvoideae</taxon>
        <taxon>Gossypium</taxon>
    </lineage>
</organism>
<dbReference type="OrthoDB" id="1002521at2759"/>
<sequence>MDTQQQQCVVPVSRDMRGWMKVFFIIELANDVHEGKNIDSIDQKSATKTPLEMLEGRKIDMKPIKLSVGLPPKRKVGCALDFGGKVVMQTGPLR</sequence>
<proteinExistence type="predicted"/>
<dbReference type="EMBL" id="JAIQCV010000004">
    <property type="protein sequence ID" value="KAH1107862.1"/>
    <property type="molecule type" value="Genomic_DNA"/>
</dbReference>
<comment type="caution">
    <text evidence="1">The sequence shown here is derived from an EMBL/GenBank/DDBJ whole genome shotgun (WGS) entry which is preliminary data.</text>
</comment>
<evidence type="ECO:0000313" key="1">
    <source>
        <dbReference type="EMBL" id="KAH1107862.1"/>
    </source>
</evidence>
<accession>A0A9D4ABM7</accession>